<sequence length="73" mass="8227">MFFPFPRAQFPREKSLVPFTSSANRKPASSGGHYEDIRKAPVVRKLRNHTTVGVDHWEYGNLVVGRSGVRLSS</sequence>
<protein>
    <submittedName>
        <fullName evidence="1">Uncharacterized protein</fullName>
    </submittedName>
</protein>
<dbReference type="Proteomes" id="UP000499080">
    <property type="component" value="Unassembled WGS sequence"/>
</dbReference>
<dbReference type="EMBL" id="BGPR01000392">
    <property type="protein sequence ID" value="GBM17661.1"/>
    <property type="molecule type" value="Genomic_DNA"/>
</dbReference>
<name>A0A4Y2DLM9_ARAVE</name>
<gene>
    <name evidence="1" type="ORF">AVEN_202824_1</name>
</gene>
<organism evidence="1 2">
    <name type="scientific">Araneus ventricosus</name>
    <name type="common">Orbweaver spider</name>
    <name type="synonym">Epeira ventricosa</name>
    <dbReference type="NCBI Taxonomy" id="182803"/>
    <lineage>
        <taxon>Eukaryota</taxon>
        <taxon>Metazoa</taxon>
        <taxon>Ecdysozoa</taxon>
        <taxon>Arthropoda</taxon>
        <taxon>Chelicerata</taxon>
        <taxon>Arachnida</taxon>
        <taxon>Araneae</taxon>
        <taxon>Araneomorphae</taxon>
        <taxon>Entelegynae</taxon>
        <taxon>Araneoidea</taxon>
        <taxon>Araneidae</taxon>
        <taxon>Araneus</taxon>
    </lineage>
</organism>
<keyword evidence="2" id="KW-1185">Reference proteome</keyword>
<reference evidence="1 2" key="1">
    <citation type="journal article" date="2019" name="Sci. Rep.">
        <title>Orb-weaving spider Araneus ventricosus genome elucidates the spidroin gene catalogue.</title>
        <authorList>
            <person name="Kono N."/>
            <person name="Nakamura H."/>
            <person name="Ohtoshi R."/>
            <person name="Moran D.A.P."/>
            <person name="Shinohara A."/>
            <person name="Yoshida Y."/>
            <person name="Fujiwara M."/>
            <person name="Mori M."/>
            <person name="Tomita M."/>
            <person name="Arakawa K."/>
        </authorList>
    </citation>
    <scope>NUCLEOTIDE SEQUENCE [LARGE SCALE GENOMIC DNA]</scope>
</reference>
<evidence type="ECO:0000313" key="1">
    <source>
        <dbReference type="EMBL" id="GBM17661.1"/>
    </source>
</evidence>
<accession>A0A4Y2DLM9</accession>
<evidence type="ECO:0000313" key="2">
    <source>
        <dbReference type="Proteomes" id="UP000499080"/>
    </source>
</evidence>
<dbReference type="AlphaFoldDB" id="A0A4Y2DLM9"/>
<proteinExistence type="predicted"/>
<comment type="caution">
    <text evidence="1">The sequence shown here is derived from an EMBL/GenBank/DDBJ whole genome shotgun (WGS) entry which is preliminary data.</text>
</comment>